<dbReference type="Pfam" id="PF00662">
    <property type="entry name" value="Proton_antipo_N"/>
    <property type="match status" value="1"/>
</dbReference>
<keyword evidence="7 17" id="KW-0812">Transmembrane</keyword>
<keyword evidence="13 17" id="KW-0830">Ubiquinone</keyword>
<dbReference type="InterPro" id="IPR003945">
    <property type="entry name" value="NU5C-like"/>
</dbReference>
<keyword evidence="12 17" id="KW-0520">NAD</keyword>
<organism evidence="21">
    <name type="scientific">Halicryptus spinulosus</name>
    <dbReference type="NCBI Taxonomy" id="160677"/>
    <lineage>
        <taxon>Eukaryota</taxon>
        <taxon>Metazoa</taxon>
        <taxon>Ecdysozoa</taxon>
        <taxon>Scalidophora</taxon>
        <taxon>Priapulida</taxon>
        <taxon>Priapulimorpha</taxon>
        <taxon>Priapulimorphida</taxon>
        <taxon>Priapulidae</taxon>
        <taxon>Halicryptus</taxon>
    </lineage>
</organism>
<keyword evidence="8" id="KW-0999">Mitochondrion inner membrane</keyword>
<feature type="transmembrane region" description="Helical" evidence="17">
    <location>
        <begin position="246"/>
        <end position="269"/>
    </location>
</feature>
<geneLocation type="mitochondrion" evidence="21"/>
<feature type="domain" description="NADH:quinone oxidoreductase/Mrp antiporter transmembrane" evidence="18">
    <location>
        <begin position="110"/>
        <end position="393"/>
    </location>
</feature>
<evidence type="ECO:0000256" key="8">
    <source>
        <dbReference type="ARBA" id="ARBA00022792"/>
    </source>
</evidence>
<feature type="transmembrane region" description="Helical" evidence="17">
    <location>
        <begin position="381"/>
        <end position="404"/>
    </location>
</feature>
<sequence>MTVNFKFNYFLGSGSILFYFSSLMMLLVAVVCFLGQSVYYEWELVSLNSVMSSFVLVFDWISLLFLSLVLLISSMVIMFSNSYMSDEKFKARFVLLVLLFVASMGLVIVSPNLISILIGWYGLGLVSFLLVVYFQNFKSMGAGMITALSNRIGDVGILLSIGLFFSMGSWNFSFYMDKTSNMILTFAVCCVFLAGLTKSAQMPFSAWLPAAMAAPTPVSALVHSSTLVAAGVYLLIRFSYLIKEIWWLGSVLLFLSSMTMFMAGICANYEMDLKKIIALSTLSQLGLMMSSIALGLEVFAYFHLLTHAMFSALLFLCAGAIIHNGGGSQDIRFMGSIVTFMPIVSVCLNCANLALCGIPFLAGFYSKDFILEGGCFYFSNYFGLMLLYLATGMTAMYSLRLSFYSLWGWNQHLTFSLVGVEDKEMVYSMLVLATGAVVSGAILSNIIFSDMDFLYVDFFLKILVLLVTGLGAWLGVLLSLERSEVKNSKSLWAYGSSYMFSTMWLMSFLSSKIIVCPLWMGQILYKVLDMGWLEYLGAQGAYSGLVKMSNFLQLGFLGSIKTYFLLVIFSFIFLILITFY</sequence>
<evidence type="ECO:0000256" key="7">
    <source>
        <dbReference type="ARBA" id="ARBA00022692"/>
    </source>
</evidence>
<evidence type="ECO:0000256" key="3">
    <source>
        <dbReference type="ARBA" id="ARBA00012944"/>
    </source>
</evidence>
<keyword evidence="11 17" id="KW-1133">Transmembrane helix</keyword>
<evidence type="ECO:0000256" key="1">
    <source>
        <dbReference type="ARBA" id="ARBA00003257"/>
    </source>
</evidence>
<dbReference type="GO" id="GO:0015990">
    <property type="term" value="P:electron transport coupled proton transport"/>
    <property type="evidence" value="ECO:0007669"/>
    <property type="project" value="TreeGrafter"/>
</dbReference>
<evidence type="ECO:0000259" key="18">
    <source>
        <dbReference type="Pfam" id="PF00361"/>
    </source>
</evidence>
<dbReference type="InterPro" id="IPR010934">
    <property type="entry name" value="NADH_DH_su5_C"/>
</dbReference>
<feature type="transmembrane region" description="Helical" evidence="17">
    <location>
        <begin position="179"/>
        <end position="197"/>
    </location>
</feature>
<dbReference type="EC" id="7.1.1.2" evidence="3 17"/>
<dbReference type="GO" id="GO:0008137">
    <property type="term" value="F:NADH dehydrogenase (ubiquinone) activity"/>
    <property type="evidence" value="ECO:0007669"/>
    <property type="project" value="UniProtKB-EC"/>
</dbReference>
<feature type="domain" description="NADH dehydrogenase subunit 5 C-terminal" evidence="20">
    <location>
        <begin position="397"/>
        <end position="577"/>
    </location>
</feature>
<comment type="catalytic activity">
    <reaction evidence="16 17">
        <text>a ubiquinone + NADH + 5 H(+)(in) = a ubiquinol + NAD(+) + 4 H(+)(out)</text>
        <dbReference type="Rhea" id="RHEA:29091"/>
        <dbReference type="Rhea" id="RHEA-COMP:9565"/>
        <dbReference type="Rhea" id="RHEA-COMP:9566"/>
        <dbReference type="ChEBI" id="CHEBI:15378"/>
        <dbReference type="ChEBI" id="CHEBI:16389"/>
        <dbReference type="ChEBI" id="CHEBI:17976"/>
        <dbReference type="ChEBI" id="CHEBI:57540"/>
        <dbReference type="ChEBI" id="CHEBI:57945"/>
        <dbReference type="EC" id="7.1.1.2"/>
    </reaction>
</comment>
<evidence type="ECO:0000256" key="15">
    <source>
        <dbReference type="ARBA" id="ARBA00023136"/>
    </source>
</evidence>
<evidence type="ECO:0000259" key="19">
    <source>
        <dbReference type="Pfam" id="PF00662"/>
    </source>
</evidence>
<evidence type="ECO:0000256" key="6">
    <source>
        <dbReference type="ARBA" id="ARBA00022660"/>
    </source>
</evidence>
<feature type="transmembrane region" description="Helical" evidence="17">
    <location>
        <begin position="114"/>
        <end position="134"/>
    </location>
</feature>
<evidence type="ECO:0000256" key="4">
    <source>
        <dbReference type="ARBA" id="ARBA00021096"/>
    </source>
</evidence>
<dbReference type="GO" id="GO:0005743">
    <property type="term" value="C:mitochondrial inner membrane"/>
    <property type="evidence" value="ECO:0007669"/>
    <property type="project" value="UniProtKB-SubCell"/>
</dbReference>
<dbReference type="EMBL" id="FN689349">
    <property type="protein sequence ID" value="CBK55565.1"/>
    <property type="molecule type" value="Genomic_DNA"/>
</dbReference>
<dbReference type="Pfam" id="PF00361">
    <property type="entry name" value="Proton_antipo_M"/>
    <property type="match status" value="1"/>
</dbReference>
<reference evidence="21" key="1">
    <citation type="submission" date="2010-03" db="EMBL/GenBank/DDBJ databases">
        <title>The complete mitochondrial genome of the priapulid worm Halicryptus spinulosus.</title>
        <authorList>
            <person name="Janssen R."/>
            <person name="Shen H."/>
            <person name="Scholtz G."/>
            <person name="Budd G.E."/>
            <person name="Braband A."/>
        </authorList>
    </citation>
    <scope>NUCLEOTIDE SEQUENCE</scope>
</reference>
<feature type="transmembrane region" description="Helical" evidence="17">
    <location>
        <begin position="218"/>
        <end position="240"/>
    </location>
</feature>
<accession>L0N7R9</accession>
<keyword evidence="5 17" id="KW-0813">Transport</keyword>
<dbReference type="GO" id="GO:0003954">
    <property type="term" value="F:NADH dehydrogenase activity"/>
    <property type="evidence" value="ECO:0007669"/>
    <property type="project" value="TreeGrafter"/>
</dbReference>
<evidence type="ECO:0000256" key="9">
    <source>
        <dbReference type="ARBA" id="ARBA00022967"/>
    </source>
</evidence>
<keyword evidence="10" id="KW-0249">Electron transport</keyword>
<keyword evidence="14 17" id="KW-0496">Mitochondrion</keyword>
<comment type="similarity">
    <text evidence="17">Belongs to the complex I subunit 5 family.</text>
</comment>
<feature type="transmembrane region" description="Helical" evidence="17">
    <location>
        <begin position="16"/>
        <end position="40"/>
    </location>
</feature>
<feature type="transmembrane region" description="Helical" evidence="17">
    <location>
        <begin position="334"/>
        <end position="361"/>
    </location>
</feature>
<evidence type="ECO:0000313" key="21">
    <source>
        <dbReference type="EMBL" id="CBK55565.1"/>
    </source>
</evidence>
<keyword evidence="9" id="KW-1278">Translocase</keyword>
<feature type="transmembrane region" description="Helical" evidence="17">
    <location>
        <begin position="60"/>
        <end position="79"/>
    </location>
</feature>
<dbReference type="InterPro" id="IPR001750">
    <property type="entry name" value="ND/Mrp_TM"/>
</dbReference>
<keyword evidence="6" id="KW-0679">Respiratory chain</keyword>
<dbReference type="PANTHER" id="PTHR42829">
    <property type="entry name" value="NADH-UBIQUINONE OXIDOREDUCTASE CHAIN 5"/>
    <property type="match status" value="1"/>
</dbReference>
<feature type="transmembrane region" description="Helical" evidence="17">
    <location>
        <begin position="425"/>
        <end position="448"/>
    </location>
</feature>
<dbReference type="Pfam" id="PF06455">
    <property type="entry name" value="NADH5_C"/>
    <property type="match status" value="1"/>
</dbReference>
<evidence type="ECO:0000256" key="13">
    <source>
        <dbReference type="ARBA" id="ARBA00023075"/>
    </source>
</evidence>
<dbReference type="AlphaFoldDB" id="L0N7R9"/>
<evidence type="ECO:0000256" key="10">
    <source>
        <dbReference type="ARBA" id="ARBA00022982"/>
    </source>
</evidence>
<feature type="transmembrane region" description="Helical" evidence="17">
    <location>
        <begin position="276"/>
        <end position="294"/>
    </location>
</feature>
<dbReference type="PRINTS" id="PR01434">
    <property type="entry name" value="NADHDHGNASE5"/>
</dbReference>
<evidence type="ECO:0000256" key="17">
    <source>
        <dbReference type="RuleBase" id="RU003404"/>
    </source>
</evidence>
<protein>
    <recommendedName>
        <fullName evidence="4 17">NADH-ubiquinone oxidoreductase chain 5</fullName>
        <ecNumber evidence="3 17">7.1.1.2</ecNumber>
    </recommendedName>
</protein>
<feature type="transmembrane region" description="Helical" evidence="17">
    <location>
        <begin position="560"/>
        <end position="579"/>
    </location>
</feature>
<dbReference type="GO" id="GO:0042773">
    <property type="term" value="P:ATP synthesis coupled electron transport"/>
    <property type="evidence" value="ECO:0007669"/>
    <property type="project" value="InterPro"/>
</dbReference>
<feature type="transmembrane region" description="Helical" evidence="17">
    <location>
        <begin position="91"/>
        <end position="108"/>
    </location>
</feature>
<name>L0N7R9_9BILA</name>
<evidence type="ECO:0000256" key="14">
    <source>
        <dbReference type="ARBA" id="ARBA00023128"/>
    </source>
</evidence>
<feature type="transmembrane region" description="Helical" evidence="17">
    <location>
        <begin position="498"/>
        <end position="520"/>
    </location>
</feature>
<gene>
    <name evidence="21" type="primary">NADH5</name>
</gene>
<evidence type="ECO:0000256" key="2">
    <source>
        <dbReference type="ARBA" id="ARBA00004448"/>
    </source>
</evidence>
<feature type="domain" description="NADH-Ubiquinone oxidoreductase (complex I) chain 5 N-terminal" evidence="19">
    <location>
        <begin position="46"/>
        <end position="93"/>
    </location>
</feature>
<feature type="transmembrane region" description="Helical" evidence="17">
    <location>
        <begin position="454"/>
        <end position="478"/>
    </location>
</feature>
<evidence type="ECO:0000256" key="12">
    <source>
        <dbReference type="ARBA" id="ARBA00023027"/>
    </source>
</evidence>
<comment type="subcellular location">
    <subcellularLocation>
        <location evidence="2">Mitochondrion inner membrane</location>
        <topology evidence="2">Multi-pass membrane protein</topology>
    </subcellularLocation>
</comment>
<evidence type="ECO:0000256" key="11">
    <source>
        <dbReference type="ARBA" id="ARBA00022989"/>
    </source>
</evidence>
<proteinExistence type="inferred from homology"/>
<evidence type="ECO:0000256" key="16">
    <source>
        <dbReference type="ARBA" id="ARBA00049551"/>
    </source>
</evidence>
<dbReference type="InterPro" id="IPR001516">
    <property type="entry name" value="Proton_antipo_N"/>
</dbReference>
<keyword evidence="15 17" id="KW-0472">Membrane</keyword>
<evidence type="ECO:0000256" key="5">
    <source>
        <dbReference type="ARBA" id="ARBA00022448"/>
    </source>
</evidence>
<comment type="function">
    <text evidence="1">Core subunit of the mitochondrial membrane respiratory chain NADH dehydrogenase (Complex I) that is believed to belong to the minimal assembly required for catalysis. Complex I functions in the transfer of electrons from NADH to the respiratory chain. The immediate electron acceptor for the enzyme is believed to be ubiquinone.</text>
</comment>
<dbReference type="PANTHER" id="PTHR42829:SF2">
    <property type="entry name" value="NADH-UBIQUINONE OXIDOREDUCTASE CHAIN 5"/>
    <property type="match status" value="1"/>
</dbReference>
<feature type="transmembrane region" description="Helical" evidence="17">
    <location>
        <begin position="300"/>
        <end position="322"/>
    </location>
</feature>
<feature type="transmembrane region" description="Helical" evidence="17">
    <location>
        <begin position="155"/>
        <end position="173"/>
    </location>
</feature>
<evidence type="ECO:0000259" key="20">
    <source>
        <dbReference type="Pfam" id="PF06455"/>
    </source>
</evidence>
<comment type="function">
    <text evidence="17">Core subunit of the mitochondrial membrane respiratory chain NADH dehydrogenase (Complex I) which catalyzes electron transfer from NADH through the respiratory chain, using ubiquinone as an electron acceptor. Essential for the catalytic activity and assembly of complex I.</text>
</comment>